<dbReference type="NCBIfam" id="TIGR01392">
    <property type="entry name" value="homoserO_Ac_trn"/>
    <property type="match status" value="1"/>
</dbReference>
<feature type="region of interest" description="Disordered" evidence="2">
    <location>
        <begin position="99"/>
        <end position="125"/>
    </location>
</feature>
<comment type="similarity">
    <text evidence="1">Belongs to the AB hydrolase superfamily. MetX family.</text>
</comment>
<dbReference type="InterPro" id="IPR008220">
    <property type="entry name" value="HAT_MetX-like"/>
</dbReference>
<dbReference type="PANTHER" id="PTHR32268">
    <property type="entry name" value="HOMOSERINE O-ACETYLTRANSFERASE"/>
    <property type="match status" value="1"/>
</dbReference>
<accession>J4UN38</accession>
<dbReference type="InterPro" id="IPR000073">
    <property type="entry name" value="AB_hydrolase_1"/>
</dbReference>
<dbReference type="InterPro" id="IPR029058">
    <property type="entry name" value="AB_hydrolase_fold"/>
</dbReference>
<evidence type="ECO:0000256" key="2">
    <source>
        <dbReference type="SAM" id="MobiDB-lite"/>
    </source>
</evidence>
<dbReference type="Proteomes" id="UP000002762">
    <property type="component" value="Unassembled WGS sequence"/>
</dbReference>
<dbReference type="NCBIfam" id="NF001209">
    <property type="entry name" value="PRK00175.1"/>
    <property type="match status" value="1"/>
</dbReference>
<dbReference type="HAMAP" id="MF_00296">
    <property type="entry name" value="MetX_acyltransf"/>
    <property type="match status" value="1"/>
</dbReference>
<dbReference type="PANTHER" id="PTHR32268:SF16">
    <property type="entry name" value="SERINE O-SUCCINYLTRANSFERASE"/>
    <property type="match status" value="1"/>
</dbReference>
<feature type="compositionally biased region" description="Low complexity" evidence="2">
    <location>
        <begin position="106"/>
        <end position="120"/>
    </location>
</feature>
<feature type="compositionally biased region" description="Low complexity" evidence="2">
    <location>
        <begin position="47"/>
        <end position="64"/>
    </location>
</feature>
<dbReference type="Pfam" id="PF00561">
    <property type="entry name" value="Abhydrolase_1"/>
    <property type="match status" value="1"/>
</dbReference>
<feature type="region of interest" description="Disordered" evidence="2">
    <location>
        <begin position="412"/>
        <end position="435"/>
    </location>
</feature>
<organism evidence="4 5">
    <name type="scientific">Beauveria bassiana (strain ARSEF 2860)</name>
    <name type="common">White muscardine disease fungus</name>
    <name type="synonym">Tritirachium shiotae</name>
    <dbReference type="NCBI Taxonomy" id="655819"/>
    <lineage>
        <taxon>Eukaryota</taxon>
        <taxon>Fungi</taxon>
        <taxon>Dikarya</taxon>
        <taxon>Ascomycota</taxon>
        <taxon>Pezizomycotina</taxon>
        <taxon>Sordariomycetes</taxon>
        <taxon>Hypocreomycetidae</taxon>
        <taxon>Hypocreales</taxon>
        <taxon>Cordycipitaceae</taxon>
        <taxon>Beauveria</taxon>
    </lineage>
</organism>
<gene>
    <name evidence="4" type="ORF">BBA_04352</name>
</gene>
<name>J4UN38_BEAB2</name>
<feature type="region of interest" description="Disordered" evidence="2">
    <location>
        <begin position="42"/>
        <end position="64"/>
    </location>
</feature>
<dbReference type="GO" id="GO:0006535">
    <property type="term" value="P:cysteine biosynthetic process from serine"/>
    <property type="evidence" value="ECO:0007669"/>
    <property type="project" value="TreeGrafter"/>
</dbReference>
<dbReference type="OrthoDB" id="444135at2759"/>
<sequence>MHHFTYPQTPMTVSVIGWSGHRPAIRPGGAAREMLATAARHLRRRPALSSPTSPSASSRAAASIPSRRLLHASASARSGAASNPAMAFPCLDAMENRSATLQHATSSSSPSSSSSGPEPSYTSGVTQVYHCRDPLRLDWGGVLPSFDIAYETWGALNADKSNAILLHTGLSASSHAHSTPENPSPGWWEKFIGPGAPLDTDRFHVICTNVLGGCYGSTGPSSVDPGHGQRYATHFPILTLDDMVRAQFRLLDALGIETLHASVGSSMGGMQSLAAGVLFPRRVARVVCISGCARSHPYSIAMRHTQRQVLMMDPNWNRGFYYGRVPPHAGMKLAREIATVTYRSGPEWEQRFGRRRADPAKPPALCPDFLVETYLDHAGEKWCLNYDPNSLLYVSKAMDLFDLGLQNQHATQQRRAARQAAAGRDGDDGASSAAAAAAASTACSLTLPERPYEEQPESHVNMDEAMEAGSSRPPEDLIQGLAPLRDTPALVMGVASDILFPAWQQREVAESLRLAGNRNVTHVELSEEMSLFGHDTFLLDLKHIGGNLKNFLR</sequence>
<dbReference type="RefSeq" id="XP_008597671.1">
    <property type="nucleotide sequence ID" value="XM_008599449.1"/>
</dbReference>
<feature type="domain" description="AB hydrolase-1" evidence="3">
    <location>
        <begin position="163"/>
        <end position="512"/>
    </location>
</feature>
<dbReference type="GO" id="GO:0009086">
    <property type="term" value="P:methionine biosynthetic process"/>
    <property type="evidence" value="ECO:0007669"/>
    <property type="project" value="TreeGrafter"/>
</dbReference>
<dbReference type="GO" id="GO:0009001">
    <property type="term" value="F:serine O-acetyltransferase activity"/>
    <property type="evidence" value="ECO:0007669"/>
    <property type="project" value="TreeGrafter"/>
</dbReference>
<reference evidence="4 5" key="1">
    <citation type="journal article" date="2012" name="Sci. Rep.">
        <title>Genomic perspectives on the evolution of fungal entomopathogenicity in Beauveria bassiana.</title>
        <authorList>
            <person name="Xiao G."/>
            <person name="Ying S.H."/>
            <person name="Zheng P."/>
            <person name="Wang Z.L."/>
            <person name="Zhang S."/>
            <person name="Xie X.Q."/>
            <person name="Shang Y."/>
            <person name="St Leger R.J."/>
            <person name="Zhao G.P."/>
            <person name="Wang C."/>
            <person name="Feng M.G."/>
        </authorList>
    </citation>
    <scope>NUCLEOTIDE SEQUENCE [LARGE SCALE GENOMIC DNA]</scope>
    <source>
        <strain evidence="4 5">ARSEF 2860</strain>
    </source>
</reference>
<keyword evidence="5" id="KW-1185">Reference proteome</keyword>
<dbReference type="GO" id="GO:0004414">
    <property type="term" value="F:homoserine O-acetyltransferase activity"/>
    <property type="evidence" value="ECO:0007669"/>
    <property type="project" value="TreeGrafter"/>
</dbReference>
<proteinExistence type="inferred from homology"/>
<evidence type="ECO:0000256" key="1">
    <source>
        <dbReference type="ARBA" id="ARBA00006886"/>
    </source>
</evidence>
<evidence type="ECO:0000313" key="4">
    <source>
        <dbReference type="EMBL" id="EJP66412.1"/>
    </source>
</evidence>
<dbReference type="SUPFAM" id="SSF53474">
    <property type="entry name" value="alpha/beta-Hydrolases"/>
    <property type="match status" value="1"/>
</dbReference>
<dbReference type="GeneID" id="19887364"/>
<dbReference type="STRING" id="655819.J4UN38"/>
<dbReference type="GO" id="GO:0005739">
    <property type="term" value="C:mitochondrion"/>
    <property type="evidence" value="ECO:0007669"/>
    <property type="project" value="TreeGrafter"/>
</dbReference>
<keyword evidence="4" id="KW-0808">Transferase</keyword>
<dbReference type="PIRSF" id="PIRSF000443">
    <property type="entry name" value="Homoser_Ac_trans"/>
    <property type="match status" value="1"/>
</dbReference>
<dbReference type="InParanoid" id="J4UN38"/>
<evidence type="ECO:0000259" key="3">
    <source>
        <dbReference type="Pfam" id="PF00561"/>
    </source>
</evidence>
<dbReference type="EMBL" id="JH725159">
    <property type="protein sequence ID" value="EJP66412.1"/>
    <property type="molecule type" value="Genomic_DNA"/>
</dbReference>
<dbReference type="HOGENOM" id="CLU_028760_7_0_1"/>
<dbReference type="Gene3D" id="3.40.50.1820">
    <property type="entry name" value="alpha/beta hydrolase"/>
    <property type="match status" value="1"/>
</dbReference>
<dbReference type="GO" id="GO:0009092">
    <property type="term" value="P:homoserine metabolic process"/>
    <property type="evidence" value="ECO:0007669"/>
    <property type="project" value="TreeGrafter"/>
</dbReference>
<dbReference type="AlphaFoldDB" id="J4UN38"/>
<evidence type="ECO:0000313" key="5">
    <source>
        <dbReference type="Proteomes" id="UP000002762"/>
    </source>
</evidence>
<protein>
    <submittedName>
        <fullName evidence="4">Homoserine O-acetyltransferase</fullName>
    </submittedName>
</protein>